<sequence>MVQTLSSRRQLSVLPAQSPPQPPRVPPPVSSAGPIMGAPRTRNGSPTGTQDPGWLPSGHGFMRKDIRNDVQKKSEGAMQPIRVPEHTSITTMDPDKLLCPSLKRTKYCPDDSKARKKKTESYTRD</sequence>
<gene>
    <name evidence="2" type="ORF">QTO34_018402</name>
</gene>
<feature type="region of interest" description="Disordered" evidence="1">
    <location>
        <begin position="106"/>
        <end position="125"/>
    </location>
</feature>
<name>A0AA40HYS0_CNENI</name>
<keyword evidence="3" id="KW-1185">Reference proteome</keyword>
<dbReference type="AlphaFoldDB" id="A0AA40HYS0"/>
<feature type="compositionally biased region" description="Pro residues" evidence="1">
    <location>
        <begin position="17"/>
        <end position="29"/>
    </location>
</feature>
<comment type="caution">
    <text evidence="2">The sequence shown here is derived from an EMBL/GenBank/DDBJ whole genome shotgun (WGS) entry which is preliminary data.</text>
</comment>
<evidence type="ECO:0000313" key="3">
    <source>
        <dbReference type="Proteomes" id="UP001177744"/>
    </source>
</evidence>
<evidence type="ECO:0000313" key="2">
    <source>
        <dbReference type="EMBL" id="KAK1339844.1"/>
    </source>
</evidence>
<dbReference type="EMBL" id="JAULJE010000008">
    <property type="protein sequence ID" value="KAK1339844.1"/>
    <property type="molecule type" value="Genomic_DNA"/>
</dbReference>
<feature type="compositionally biased region" description="Basic and acidic residues" evidence="1">
    <location>
        <begin position="107"/>
        <end position="125"/>
    </location>
</feature>
<accession>A0AA40HYS0</accession>
<evidence type="ECO:0000256" key="1">
    <source>
        <dbReference type="SAM" id="MobiDB-lite"/>
    </source>
</evidence>
<feature type="compositionally biased region" description="Basic and acidic residues" evidence="1">
    <location>
        <begin position="62"/>
        <end position="75"/>
    </location>
</feature>
<proteinExistence type="predicted"/>
<organism evidence="2 3">
    <name type="scientific">Cnephaeus nilssonii</name>
    <name type="common">Northern bat</name>
    <name type="synonym">Eptesicus nilssonii</name>
    <dbReference type="NCBI Taxonomy" id="3371016"/>
    <lineage>
        <taxon>Eukaryota</taxon>
        <taxon>Metazoa</taxon>
        <taxon>Chordata</taxon>
        <taxon>Craniata</taxon>
        <taxon>Vertebrata</taxon>
        <taxon>Euteleostomi</taxon>
        <taxon>Mammalia</taxon>
        <taxon>Eutheria</taxon>
        <taxon>Laurasiatheria</taxon>
        <taxon>Chiroptera</taxon>
        <taxon>Yangochiroptera</taxon>
        <taxon>Vespertilionidae</taxon>
        <taxon>Cnephaeus</taxon>
    </lineage>
</organism>
<reference evidence="2" key="1">
    <citation type="submission" date="2023-06" db="EMBL/GenBank/DDBJ databases">
        <title>Reference genome for the Northern bat (Eptesicus nilssonii), a most northern bat species.</title>
        <authorList>
            <person name="Laine V.N."/>
            <person name="Pulliainen A.T."/>
            <person name="Lilley T.M."/>
        </authorList>
    </citation>
    <scope>NUCLEOTIDE SEQUENCE</scope>
    <source>
        <strain evidence="2">BLF_Eptnil</strain>
        <tissue evidence="2">Kidney</tissue>
    </source>
</reference>
<protein>
    <submittedName>
        <fullName evidence="2">Uncharacterized protein</fullName>
    </submittedName>
</protein>
<feature type="region of interest" description="Disordered" evidence="1">
    <location>
        <begin position="1"/>
        <end position="95"/>
    </location>
</feature>
<dbReference type="Proteomes" id="UP001177744">
    <property type="component" value="Unassembled WGS sequence"/>
</dbReference>